<dbReference type="Proteomes" id="UP001279734">
    <property type="component" value="Unassembled WGS sequence"/>
</dbReference>
<dbReference type="PANTHER" id="PTHR35986">
    <property type="entry name" value="EXPRESSED PROTEIN"/>
    <property type="match status" value="1"/>
</dbReference>
<feature type="region of interest" description="Disordered" evidence="1">
    <location>
        <begin position="222"/>
        <end position="262"/>
    </location>
</feature>
<protein>
    <submittedName>
        <fullName evidence="2">Uncharacterized protein</fullName>
    </submittedName>
</protein>
<feature type="compositionally biased region" description="Basic residues" evidence="1">
    <location>
        <begin position="240"/>
        <end position="252"/>
    </location>
</feature>
<comment type="caution">
    <text evidence="2">The sequence shown here is derived from an EMBL/GenBank/DDBJ whole genome shotgun (WGS) entry which is preliminary data.</text>
</comment>
<reference evidence="2" key="1">
    <citation type="submission" date="2023-05" db="EMBL/GenBank/DDBJ databases">
        <title>Nepenthes gracilis genome sequencing.</title>
        <authorList>
            <person name="Fukushima K."/>
        </authorList>
    </citation>
    <scope>NUCLEOTIDE SEQUENCE</scope>
    <source>
        <strain evidence="2">SING2019-196</strain>
    </source>
</reference>
<feature type="compositionally biased region" description="Basic and acidic residues" evidence="1">
    <location>
        <begin position="253"/>
        <end position="262"/>
    </location>
</feature>
<organism evidence="2 3">
    <name type="scientific">Nepenthes gracilis</name>
    <name type="common">Slender pitcher plant</name>
    <dbReference type="NCBI Taxonomy" id="150966"/>
    <lineage>
        <taxon>Eukaryota</taxon>
        <taxon>Viridiplantae</taxon>
        <taxon>Streptophyta</taxon>
        <taxon>Embryophyta</taxon>
        <taxon>Tracheophyta</taxon>
        <taxon>Spermatophyta</taxon>
        <taxon>Magnoliopsida</taxon>
        <taxon>eudicotyledons</taxon>
        <taxon>Gunneridae</taxon>
        <taxon>Pentapetalae</taxon>
        <taxon>Caryophyllales</taxon>
        <taxon>Nepenthaceae</taxon>
        <taxon>Nepenthes</taxon>
    </lineage>
</organism>
<dbReference type="EMBL" id="BSYO01000019">
    <property type="protein sequence ID" value="GMH18826.1"/>
    <property type="molecule type" value="Genomic_DNA"/>
</dbReference>
<feature type="compositionally biased region" description="Low complexity" evidence="1">
    <location>
        <begin position="223"/>
        <end position="232"/>
    </location>
</feature>
<accession>A0AAD3XWL5</accession>
<evidence type="ECO:0000256" key="1">
    <source>
        <dbReference type="SAM" id="MobiDB-lite"/>
    </source>
</evidence>
<sequence length="262" mass="29714">MGEALFELEQVLRSKNGKLTGQEREILLACRSKAIRDFSLGGSVAAGLVWMATRKLNNFLRINLAGGAAIISGMWRLSKSLDSCAEQILAWDGSRMQHELAKIMVQRYGNDPRKKKLISKHFYSEKVFDDSTSDRPISIYRQRNTFVDNAANIHRSLDINTHSDGNENDTNYPPRKNDSDIPRQKRMNSESMQVHINPGSYVLADPFECLFGYSGATEEIHHPAGAGAGAPAREQSCSQRRLHRRHRMRHRHREEPSTLEKV</sequence>
<proteinExistence type="predicted"/>
<name>A0AAD3XWL5_NEPGR</name>
<feature type="compositionally biased region" description="Polar residues" evidence="1">
    <location>
        <begin position="158"/>
        <end position="171"/>
    </location>
</feature>
<evidence type="ECO:0000313" key="3">
    <source>
        <dbReference type="Proteomes" id="UP001279734"/>
    </source>
</evidence>
<evidence type="ECO:0000313" key="2">
    <source>
        <dbReference type="EMBL" id="GMH18826.1"/>
    </source>
</evidence>
<dbReference type="AlphaFoldDB" id="A0AAD3XWL5"/>
<keyword evidence="3" id="KW-1185">Reference proteome</keyword>
<dbReference type="PANTHER" id="PTHR35986:SF1">
    <property type="entry name" value="OS10G0430800 PROTEIN"/>
    <property type="match status" value="1"/>
</dbReference>
<gene>
    <name evidence="2" type="ORF">Nepgr_020667</name>
</gene>
<feature type="region of interest" description="Disordered" evidence="1">
    <location>
        <begin position="157"/>
        <end position="183"/>
    </location>
</feature>